<dbReference type="STRING" id="311180.SAMN04488050_10980"/>
<dbReference type="Proteomes" id="UP000199392">
    <property type="component" value="Unassembled WGS sequence"/>
</dbReference>
<proteinExistence type="predicted"/>
<protein>
    <submittedName>
        <fullName evidence="2">Uncharacterized membrane protein YebE, DUF533 family</fullName>
    </submittedName>
</protein>
<reference evidence="3" key="1">
    <citation type="submission" date="2016-10" db="EMBL/GenBank/DDBJ databases">
        <authorList>
            <person name="Varghese N."/>
            <person name="Submissions S."/>
        </authorList>
    </citation>
    <scope>NUCLEOTIDE SEQUENCE [LARGE SCALE GENOMIC DNA]</scope>
    <source>
        <strain evidence="3">DSM 26894</strain>
    </source>
</reference>
<accession>A0A1I6UX48</accession>
<dbReference type="InterPro" id="IPR007486">
    <property type="entry name" value="YebE"/>
</dbReference>
<evidence type="ECO:0000313" key="3">
    <source>
        <dbReference type="Proteomes" id="UP000199392"/>
    </source>
</evidence>
<name>A0A1I6UX48_9RHOB</name>
<dbReference type="OrthoDB" id="5459344at2"/>
<evidence type="ECO:0000313" key="2">
    <source>
        <dbReference type="EMBL" id="SFT05944.1"/>
    </source>
</evidence>
<gene>
    <name evidence="2" type="ORF">SAMN04488050_10980</name>
</gene>
<keyword evidence="3" id="KW-1185">Reference proteome</keyword>
<organism evidence="2 3">
    <name type="scientific">Alloyangia pacifica</name>
    <dbReference type="NCBI Taxonomy" id="311180"/>
    <lineage>
        <taxon>Bacteria</taxon>
        <taxon>Pseudomonadati</taxon>
        <taxon>Pseudomonadota</taxon>
        <taxon>Alphaproteobacteria</taxon>
        <taxon>Rhodobacterales</taxon>
        <taxon>Roseobacteraceae</taxon>
        <taxon>Alloyangia</taxon>
    </lineage>
</organism>
<dbReference type="EMBL" id="FOZW01000009">
    <property type="protein sequence ID" value="SFT05944.1"/>
    <property type="molecule type" value="Genomic_DNA"/>
</dbReference>
<evidence type="ECO:0000256" key="1">
    <source>
        <dbReference type="SAM" id="MobiDB-lite"/>
    </source>
</evidence>
<dbReference type="SUPFAM" id="SSF158682">
    <property type="entry name" value="TerB-like"/>
    <property type="match status" value="1"/>
</dbReference>
<dbReference type="AlphaFoldDB" id="A0A1I6UX48"/>
<feature type="region of interest" description="Disordered" evidence="1">
    <location>
        <begin position="85"/>
        <end position="114"/>
    </location>
</feature>
<sequence length="236" mass="24589">MDVNKLLEGFLGAKGGAGARVGAPDRAAGSGLPSGLIGGAAAGGLIALLAGSKKGRKLGGKAIKYGGLAAVGGLAYKAYSDWQAQKTSGTEPDPLGLPKPSPESGFDPENDRDARGDDFRLVLMRAMISAAQSDDHVDQEEHGRIREQVAAFDLGPTEKAALYDYFSEPAEPAAIAALARTEAQKAEIYLASALCIDPDTPEEQQYMRALATELRLPDGLRGHLDAEAAAARQQMA</sequence>
<dbReference type="InterPro" id="IPR029024">
    <property type="entry name" value="TerB-like"/>
</dbReference>
<dbReference type="Pfam" id="PF04391">
    <property type="entry name" value="DUF533"/>
    <property type="match status" value="1"/>
</dbReference>